<evidence type="ECO:0000313" key="2">
    <source>
        <dbReference type="EMBL" id="KAK9813059.1"/>
    </source>
</evidence>
<sequence>MGQQDLRRGPDPGGWQERRAGRGGKKAAQQGGSQDPPAVRALQEAEALQQTAERRRGREAVPAHEKAAAAFKHVIDLHRVQALPAEKEATAWFGLGESLQNWAEAVVVSCATLPDAQLSPAVEAEGHQTAGSLFQQAVSAYEQVHTADGHARADAAVNSGNALSSAAELASGQPALGLLAAGIQAYECALRLEEDAMTWSNLADALVAKAERLFDAGQHQAAQDAYGRAMEAYSKSCSMSSSDQGDDLPGLLHNWGVGFFSIASHTQDGAIRSYALEESARRLKAAIDFDRADVAPLNALGDVRMAQAEAASSSGEAVPLLQAALHEGYSAALQINARQTDALVGVAEVHAHWGKLLREGGALDDARQHFQQSAHAYTAALANSTALGGFRDRCDDLLADPDFASLQCQPWFQALLQQQTVGA</sequence>
<accession>A0AAW1PYY1</accession>
<evidence type="ECO:0000313" key="3">
    <source>
        <dbReference type="Proteomes" id="UP001489004"/>
    </source>
</evidence>
<reference evidence="2 3" key="1">
    <citation type="journal article" date="2024" name="Nat. Commun.">
        <title>Phylogenomics reveals the evolutionary origins of lichenization in chlorophyte algae.</title>
        <authorList>
            <person name="Puginier C."/>
            <person name="Libourel C."/>
            <person name="Otte J."/>
            <person name="Skaloud P."/>
            <person name="Haon M."/>
            <person name="Grisel S."/>
            <person name="Petersen M."/>
            <person name="Berrin J.G."/>
            <person name="Delaux P.M."/>
            <person name="Dal Grande F."/>
            <person name="Keller J."/>
        </authorList>
    </citation>
    <scope>NUCLEOTIDE SEQUENCE [LARGE SCALE GENOMIC DNA]</scope>
    <source>
        <strain evidence="2 3">SAG 2043</strain>
    </source>
</reference>
<protein>
    <submittedName>
        <fullName evidence="2">Uncharacterized protein</fullName>
    </submittedName>
</protein>
<gene>
    <name evidence="2" type="ORF">WJX72_008231</name>
</gene>
<dbReference type="Gene3D" id="1.25.40.10">
    <property type="entry name" value="Tetratricopeptide repeat domain"/>
    <property type="match status" value="1"/>
</dbReference>
<keyword evidence="3" id="KW-1185">Reference proteome</keyword>
<organism evidence="2 3">
    <name type="scientific">[Myrmecia] bisecta</name>
    <dbReference type="NCBI Taxonomy" id="41462"/>
    <lineage>
        <taxon>Eukaryota</taxon>
        <taxon>Viridiplantae</taxon>
        <taxon>Chlorophyta</taxon>
        <taxon>core chlorophytes</taxon>
        <taxon>Trebouxiophyceae</taxon>
        <taxon>Trebouxiales</taxon>
        <taxon>Trebouxiaceae</taxon>
        <taxon>Myrmecia</taxon>
    </lineage>
</organism>
<evidence type="ECO:0000256" key="1">
    <source>
        <dbReference type="SAM" id="MobiDB-lite"/>
    </source>
</evidence>
<dbReference type="Proteomes" id="UP001489004">
    <property type="component" value="Unassembled WGS sequence"/>
</dbReference>
<proteinExistence type="predicted"/>
<comment type="caution">
    <text evidence="2">The sequence shown here is derived from an EMBL/GenBank/DDBJ whole genome shotgun (WGS) entry which is preliminary data.</text>
</comment>
<feature type="region of interest" description="Disordered" evidence="1">
    <location>
        <begin position="1"/>
        <end position="39"/>
    </location>
</feature>
<feature type="compositionally biased region" description="Basic and acidic residues" evidence="1">
    <location>
        <begin position="1"/>
        <end position="20"/>
    </location>
</feature>
<dbReference type="SUPFAM" id="SSF48452">
    <property type="entry name" value="TPR-like"/>
    <property type="match status" value="1"/>
</dbReference>
<name>A0AAW1PYY1_9CHLO</name>
<dbReference type="AlphaFoldDB" id="A0AAW1PYY1"/>
<dbReference type="InterPro" id="IPR011990">
    <property type="entry name" value="TPR-like_helical_dom_sf"/>
</dbReference>
<dbReference type="EMBL" id="JALJOR010000008">
    <property type="protein sequence ID" value="KAK9813059.1"/>
    <property type="molecule type" value="Genomic_DNA"/>
</dbReference>